<feature type="domain" description="Intracellular proteinase inhibitor BsuPI" evidence="4">
    <location>
        <begin position="69"/>
        <end position="162"/>
    </location>
</feature>
<feature type="compositionally biased region" description="Acidic residues" evidence="1">
    <location>
        <begin position="35"/>
        <end position="54"/>
    </location>
</feature>
<dbReference type="InterPro" id="IPR018911">
    <property type="entry name" value="Gmad2_Ig-like_dom"/>
</dbReference>
<dbReference type="PROSITE" id="PS51257">
    <property type="entry name" value="PROKAR_LIPOPROTEIN"/>
    <property type="match status" value="1"/>
</dbReference>
<evidence type="ECO:0000313" key="5">
    <source>
        <dbReference type="EMBL" id="TGB05245.1"/>
    </source>
</evidence>
<feature type="region of interest" description="Disordered" evidence="1">
    <location>
        <begin position="34"/>
        <end position="55"/>
    </location>
</feature>
<feature type="domain" description="Bacterial spore germination immunoglobulin-like" evidence="3">
    <location>
        <begin position="217"/>
        <end position="291"/>
    </location>
</feature>
<accession>A0A4Z0H8W3</accession>
<keyword evidence="2" id="KW-0732">Signal</keyword>
<evidence type="ECO:0000259" key="4">
    <source>
        <dbReference type="Pfam" id="PF12690"/>
    </source>
</evidence>
<evidence type="ECO:0000313" key="6">
    <source>
        <dbReference type="Proteomes" id="UP000297982"/>
    </source>
</evidence>
<organism evidence="5 6">
    <name type="scientific">Halobacillus salinus</name>
    <dbReference type="NCBI Taxonomy" id="192814"/>
    <lineage>
        <taxon>Bacteria</taxon>
        <taxon>Bacillati</taxon>
        <taxon>Bacillota</taxon>
        <taxon>Bacilli</taxon>
        <taxon>Bacillales</taxon>
        <taxon>Bacillaceae</taxon>
        <taxon>Halobacillus</taxon>
    </lineage>
</organism>
<dbReference type="Pfam" id="PF12690">
    <property type="entry name" value="BsuPI"/>
    <property type="match status" value="1"/>
</dbReference>
<dbReference type="InterPro" id="IPR038144">
    <property type="entry name" value="IPI"/>
</dbReference>
<dbReference type="AlphaFoldDB" id="A0A4Z0H8W3"/>
<sequence>MKQIQKKRSGDMKKLFAMMMGVIVLTLAACGTSGEMDEANGEGTEADQEQTEDQNTEKDMDALINQMATDVKVKATDDAANFDFSLTNTGEEPVTLGFASSQQYEVKVTNADAENVYTFSADKSFTQELTSEELANGKAISASEAWTDVEPGEYEVTVTFLVDTINDESVEATPFEMTQPFTIEAAQEGTNEQASVKEFEGDGEAFRNITVEGENGSYVVKGEARVFEGAFMYSVEDGHNVVVEPEAVQVDGEGAPSWSSFEIEVSISEDKLPEFGTVTMSIYEESQEDGEPTHENYIPLESF</sequence>
<dbReference type="EMBL" id="SRJC01000001">
    <property type="protein sequence ID" value="TGB05245.1"/>
    <property type="molecule type" value="Genomic_DNA"/>
</dbReference>
<proteinExistence type="predicted"/>
<dbReference type="Pfam" id="PF10648">
    <property type="entry name" value="Gmad2"/>
    <property type="match status" value="1"/>
</dbReference>
<evidence type="ECO:0000259" key="3">
    <source>
        <dbReference type="Pfam" id="PF10648"/>
    </source>
</evidence>
<keyword evidence="6" id="KW-1185">Reference proteome</keyword>
<comment type="caution">
    <text evidence="5">The sequence shown here is derived from an EMBL/GenBank/DDBJ whole genome shotgun (WGS) entry which is preliminary data.</text>
</comment>
<name>A0A4Z0H8W3_9BACI</name>
<dbReference type="Gene3D" id="2.60.40.2360">
    <property type="entry name" value="Intracellular proteinase inhibitor BsuPI"/>
    <property type="match status" value="1"/>
</dbReference>
<dbReference type="Proteomes" id="UP000297982">
    <property type="component" value="Unassembled WGS sequence"/>
</dbReference>
<evidence type="ECO:0008006" key="7">
    <source>
        <dbReference type="Google" id="ProtNLM"/>
    </source>
</evidence>
<reference evidence="5 6" key="1">
    <citation type="journal article" date="2003" name="Int. J. Syst. Evol. Microbiol.">
        <title>Halobacillus salinus sp. nov., isolated from a salt lake on the coast of the East Sea in Korea.</title>
        <authorList>
            <person name="Yoon J.H."/>
            <person name="Kang K.H."/>
            <person name="Park Y.H."/>
        </authorList>
    </citation>
    <scope>NUCLEOTIDE SEQUENCE [LARGE SCALE GENOMIC DNA]</scope>
    <source>
        <strain evidence="5 6">HSL-3</strain>
    </source>
</reference>
<gene>
    <name evidence="5" type="ORF">E4663_09725</name>
</gene>
<protein>
    <recommendedName>
        <fullName evidence="7">Intracellular proteinase inhibitor BsuPI domain-containing protein</fullName>
    </recommendedName>
</protein>
<dbReference type="STRING" id="192814.GCA_900166575_02329"/>
<evidence type="ECO:0000256" key="2">
    <source>
        <dbReference type="SAM" id="SignalP"/>
    </source>
</evidence>
<dbReference type="InterPro" id="IPR020481">
    <property type="entry name" value="Intracell_prot_inh_BsuPI"/>
</dbReference>
<feature type="signal peptide" evidence="2">
    <location>
        <begin position="1"/>
        <end position="28"/>
    </location>
</feature>
<feature type="chain" id="PRO_5038819489" description="Intracellular proteinase inhibitor BsuPI domain-containing protein" evidence="2">
    <location>
        <begin position="29"/>
        <end position="303"/>
    </location>
</feature>
<evidence type="ECO:0000256" key="1">
    <source>
        <dbReference type="SAM" id="MobiDB-lite"/>
    </source>
</evidence>